<name>A0A512NTF6_9HYPH</name>
<evidence type="ECO:0000313" key="2">
    <source>
        <dbReference type="Proteomes" id="UP000321058"/>
    </source>
</evidence>
<keyword evidence="2" id="KW-1185">Reference proteome</keyword>
<comment type="caution">
    <text evidence="1">The sequence shown here is derived from an EMBL/GenBank/DDBJ whole genome shotgun (WGS) entry which is preliminary data.</text>
</comment>
<evidence type="ECO:0000313" key="1">
    <source>
        <dbReference type="EMBL" id="GEP62219.1"/>
    </source>
</evidence>
<dbReference type="AlphaFoldDB" id="A0A512NTF6"/>
<dbReference type="RefSeq" id="WP_147157493.1">
    <property type="nucleotide sequence ID" value="NZ_BKAJ01000378.1"/>
</dbReference>
<proteinExistence type="predicted"/>
<protein>
    <submittedName>
        <fullName evidence="1">Uncharacterized protein</fullName>
    </submittedName>
</protein>
<accession>A0A512NTF6</accession>
<dbReference type="Proteomes" id="UP000321058">
    <property type="component" value="Unassembled WGS sequence"/>
</dbReference>
<sequence length="166" mass="17724">MARREPGCVRVALRFSSIERAIGVAKGRQHRRKGIYQGTLKSVSMGQDLVQWIAESTVGLVSDKPKSFGDRVTGRCIGCGRTAKGKVEFEYGTCELADLVGEKFYTTLSLVSANAGTVATKQTIVGGTGKYTGVTGGWDVVRRSHRGPPEGVVVGSTKLTGTYKLP</sequence>
<gene>
    <name evidence="1" type="ORF">RSO01_93850</name>
</gene>
<dbReference type="OrthoDB" id="7159512at2"/>
<organism evidence="1 2">
    <name type="scientific">Reyranella soli</name>
    <dbReference type="NCBI Taxonomy" id="1230389"/>
    <lineage>
        <taxon>Bacteria</taxon>
        <taxon>Pseudomonadati</taxon>
        <taxon>Pseudomonadota</taxon>
        <taxon>Alphaproteobacteria</taxon>
        <taxon>Hyphomicrobiales</taxon>
        <taxon>Reyranellaceae</taxon>
        <taxon>Reyranella</taxon>
    </lineage>
</organism>
<reference evidence="1 2" key="1">
    <citation type="submission" date="2019-07" db="EMBL/GenBank/DDBJ databases">
        <title>Whole genome shotgun sequence of Reyranella soli NBRC 108950.</title>
        <authorList>
            <person name="Hosoyama A."/>
            <person name="Uohara A."/>
            <person name="Ohji S."/>
            <person name="Ichikawa N."/>
        </authorList>
    </citation>
    <scope>NUCLEOTIDE SEQUENCE [LARGE SCALE GENOMIC DNA]</scope>
    <source>
        <strain evidence="1 2">NBRC 108950</strain>
    </source>
</reference>
<dbReference type="EMBL" id="BKAJ01000378">
    <property type="protein sequence ID" value="GEP62219.1"/>
    <property type="molecule type" value="Genomic_DNA"/>
</dbReference>